<dbReference type="EMBL" id="JARKIE010000018">
    <property type="protein sequence ID" value="KAJ7701129.1"/>
    <property type="molecule type" value="Genomic_DNA"/>
</dbReference>
<reference evidence="2" key="1">
    <citation type="submission" date="2023-03" db="EMBL/GenBank/DDBJ databases">
        <title>Massive genome expansion in bonnet fungi (Mycena s.s.) driven by repeated elements and novel gene families across ecological guilds.</title>
        <authorList>
            <consortium name="Lawrence Berkeley National Laboratory"/>
            <person name="Harder C.B."/>
            <person name="Miyauchi S."/>
            <person name="Viragh M."/>
            <person name="Kuo A."/>
            <person name="Thoen E."/>
            <person name="Andreopoulos B."/>
            <person name="Lu D."/>
            <person name="Skrede I."/>
            <person name="Drula E."/>
            <person name="Henrissat B."/>
            <person name="Morin E."/>
            <person name="Kohler A."/>
            <person name="Barry K."/>
            <person name="LaButti K."/>
            <person name="Morin E."/>
            <person name="Salamov A."/>
            <person name="Lipzen A."/>
            <person name="Mereny Z."/>
            <person name="Hegedus B."/>
            <person name="Baldrian P."/>
            <person name="Stursova M."/>
            <person name="Weitz H."/>
            <person name="Taylor A."/>
            <person name="Grigoriev I.V."/>
            <person name="Nagy L.G."/>
            <person name="Martin F."/>
            <person name="Kauserud H."/>
        </authorList>
    </citation>
    <scope>NUCLEOTIDE SEQUENCE</scope>
    <source>
        <strain evidence="2">CBHHK067</strain>
    </source>
</reference>
<gene>
    <name evidence="2" type="ORF">B0H17DRAFT_1046059</name>
</gene>
<dbReference type="Proteomes" id="UP001221757">
    <property type="component" value="Unassembled WGS sequence"/>
</dbReference>
<feature type="compositionally biased region" description="Low complexity" evidence="1">
    <location>
        <begin position="370"/>
        <end position="380"/>
    </location>
</feature>
<proteinExistence type="predicted"/>
<evidence type="ECO:0000313" key="2">
    <source>
        <dbReference type="EMBL" id="KAJ7701129.1"/>
    </source>
</evidence>
<evidence type="ECO:0000313" key="3">
    <source>
        <dbReference type="Proteomes" id="UP001221757"/>
    </source>
</evidence>
<feature type="region of interest" description="Disordered" evidence="1">
    <location>
        <begin position="273"/>
        <end position="295"/>
    </location>
</feature>
<comment type="caution">
    <text evidence="2">The sequence shown here is derived from an EMBL/GenBank/DDBJ whole genome shotgun (WGS) entry which is preliminary data.</text>
</comment>
<evidence type="ECO:0000256" key="1">
    <source>
        <dbReference type="SAM" id="MobiDB-lite"/>
    </source>
</evidence>
<dbReference type="AlphaFoldDB" id="A0AAD7GLV1"/>
<feature type="region of interest" description="Disordered" evidence="1">
    <location>
        <begin position="326"/>
        <end position="402"/>
    </location>
</feature>
<accession>A0AAD7GLV1</accession>
<organism evidence="2 3">
    <name type="scientific">Mycena rosella</name>
    <name type="common">Pink bonnet</name>
    <name type="synonym">Agaricus rosellus</name>
    <dbReference type="NCBI Taxonomy" id="1033263"/>
    <lineage>
        <taxon>Eukaryota</taxon>
        <taxon>Fungi</taxon>
        <taxon>Dikarya</taxon>
        <taxon>Basidiomycota</taxon>
        <taxon>Agaricomycotina</taxon>
        <taxon>Agaricomycetes</taxon>
        <taxon>Agaricomycetidae</taxon>
        <taxon>Agaricales</taxon>
        <taxon>Marasmiineae</taxon>
        <taxon>Mycenaceae</taxon>
        <taxon>Mycena</taxon>
    </lineage>
</organism>
<keyword evidence="3" id="KW-1185">Reference proteome</keyword>
<feature type="compositionally biased region" description="Basic and acidic residues" evidence="1">
    <location>
        <begin position="385"/>
        <end position="402"/>
    </location>
</feature>
<name>A0AAD7GLV1_MYCRO</name>
<feature type="compositionally biased region" description="Polar residues" evidence="1">
    <location>
        <begin position="340"/>
        <end position="354"/>
    </location>
</feature>
<sequence length="402" mass="43200">MACAGIDRSWFRLQARWCALRMSAGTIARARRRRCPPNLSRPTSTRIMIPTSSKQILQLRHDRVPHGAGRQPAPVTVAPLEYVSGQSCTPFADEPDRLMITCRSCAINAGGSRTSTSARARWSWIVDPICPFSVSPLRNQMTRPLSPAPSSTRTTRTCLSAAGCAATASIAAQPSPARRRGPTARPAKPAGYLGDARSCLRERCYAVAADGSRIARARWKCVGGASRSSYINNPTPTRILTATMTPSRWTMATPRRGLPCTVMHSTPASTRTLTLRSTPHASSAGRPAAATTPRGRHARLAPLHSLSGQLLTCTTSAGSMSACTVGRTDVHRGRPPKQRPSAQGPSLQPTASPQPNAPQEPEPDTKLTVSHSLSSLQNSSAQPRSKVETEDQPKMKTEHLKI</sequence>
<feature type="region of interest" description="Disordered" evidence="1">
    <location>
        <begin position="171"/>
        <end position="191"/>
    </location>
</feature>
<protein>
    <submittedName>
        <fullName evidence="2">Uncharacterized protein</fullName>
    </submittedName>
</protein>